<evidence type="ECO:0000259" key="6">
    <source>
        <dbReference type="PROSITE" id="PS51742"/>
    </source>
</evidence>
<dbReference type="SUPFAM" id="SSF117856">
    <property type="entry name" value="AF0104/ALDC/Ptd012-like"/>
    <property type="match status" value="1"/>
</dbReference>
<dbReference type="InterPro" id="IPR005175">
    <property type="entry name" value="PPC_dom"/>
</dbReference>
<dbReference type="Pfam" id="PF03479">
    <property type="entry name" value="PCC"/>
    <property type="match status" value="1"/>
</dbReference>
<feature type="compositionally biased region" description="Polar residues" evidence="5">
    <location>
        <begin position="136"/>
        <end position="152"/>
    </location>
</feature>
<dbReference type="OrthoDB" id="688543at2759"/>
<comment type="domain">
    <text evidence="4">The PPC domain mediates interactions between AHL proteins.</text>
</comment>
<dbReference type="Gene3D" id="3.30.1330.80">
    <property type="entry name" value="Hypothetical protein, similar to alpha- acetolactate decarboxylase, domain 2"/>
    <property type="match status" value="1"/>
</dbReference>
<organism evidence="7 8">
    <name type="scientific">Genlisea aurea</name>
    <dbReference type="NCBI Taxonomy" id="192259"/>
    <lineage>
        <taxon>Eukaryota</taxon>
        <taxon>Viridiplantae</taxon>
        <taxon>Streptophyta</taxon>
        <taxon>Embryophyta</taxon>
        <taxon>Tracheophyta</taxon>
        <taxon>Spermatophyta</taxon>
        <taxon>Magnoliopsida</taxon>
        <taxon>eudicotyledons</taxon>
        <taxon>Gunneridae</taxon>
        <taxon>Pentapetalae</taxon>
        <taxon>asterids</taxon>
        <taxon>lamiids</taxon>
        <taxon>Lamiales</taxon>
        <taxon>Lentibulariaceae</taxon>
        <taxon>Genlisea</taxon>
    </lineage>
</organism>
<accession>S8CKF7</accession>
<feature type="domain" description="PPC" evidence="6">
    <location>
        <begin position="6"/>
        <end position="144"/>
    </location>
</feature>
<comment type="caution">
    <text evidence="7">The sequence shown here is derived from an EMBL/GenBank/DDBJ whole genome shotgun (WGS) entry which is preliminary data.</text>
</comment>
<gene>
    <name evidence="7" type="ORF">M569_09606</name>
</gene>
<dbReference type="CDD" id="cd11378">
    <property type="entry name" value="DUF296"/>
    <property type="match status" value="1"/>
</dbReference>
<evidence type="ECO:0000256" key="3">
    <source>
        <dbReference type="ARBA" id="ARBA00023163"/>
    </source>
</evidence>
<dbReference type="GO" id="GO:0003680">
    <property type="term" value="F:minor groove of adenine-thymine-rich DNA binding"/>
    <property type="evidence" value="ECO:0007669"/>
    <property type="project" value="UniProtKB-UniRule"/>
</dbReference>
<feature type="region of interest" description="Disordered" evidence="5">
    <location>
        <begin position="123"/>
        <end position="152"/>
    </location>
</feature>
<keyword evidence="8" id="KW-1185">Reference proteome</keyword>
<evidence type="ECO:0000256" key="2">
    <source>
        <dbReference type="ARBA" id="ARBA00023125"/>
    </source>
</evidence>
<dbReference type="AlphaFoldDB" id="S8CKF7"/>
<keyword evidence="2 4" id="KW-0238">DNA-binding</keyword>
<dbReference type="GO" id="GO:0005634">
    <property type="term" value="C:nucleus"/>
    <property type="evidence" value="ECO:0007669"/>
    <property type="project" value="UniProtKB-SubCell"/>
</dbReference>
<dbReference type="PANTHER" id="PTHR31500:SF9">
    <property type="entry name" value="AT-HOOK MOTIF NUCLEAR-LOCALIZED PROTEIN 9"/>
    <property type="match status" value="1"/>
</dbReference>
<proteinExistence type="predicted"/>
<keyword evidence="1 4" id="KW-0805">Transcription regulation</keyword>
<dbReference type="Proteomes" id="UP000015453">
    <property type="component" value="Unassembled WGS sequence"/>
</dbReference>
<keyword evidence="3 4" id="KW-0804">Transcription</keyword>
<evidence type="ECO:0000256" key="5">
    <source>
        <dbReference type="SAM" id="MobiDB-lite"/>
    </source>
</evidence>
<keyword evidence="4" id="KW-0539">Nucleus</keyword>
<evidence type="ECO:0000313" key="7">
    <source>
        <dbReference type="EMBL" id="EPS65176.1"/>
    </source>
</evidence>
<dbReference type="PROSITE" id="PS51742">
    <property type="entry name" value="PPC"/>
    <property type="match status" value="1"/>
</dbReference>
<comment type="subcellular location">
    <subcellularLocation>
        <location evidence="4">Nucleus</location>
    </subcellularLocation>
</comment>
<dbReference type="InterPro" id="IPR039605">
    <property type="entry name" value="AHL"/>
</dbReference>
<reference evidence="7 8" key="1">
    <citation type="journal article" date="2013" name="BMC Genomics">
        <title>The miniature genome of a carnivorous plant Genlisea aurea contains a low number of genes and short non-coding sequences.</title>
        <authorList>
            <person name="Leushkin E.V."/>
            <person name="Sutormin R.A."/>
            <person name="Nabieva E.R."/>
            <person name="Penin A.A."/>
            <person name="Kondrashov A.S."/>
            <person name="Logacheva M.D."/>
        </authorList>
    </citation>
    <scope>NUCLEOTIDE SEQUENCE [LARGE SCALE GENOMIC DNA]</scope>
</reference>
<protein>
    <recommendedName>
        <fullName evidence="4">AT-hook motif nuclear-localized protein</fullName>
    </recommendedName>
</protein>
<name>S8CKF7_9LAMI</name>
<dbReference type="EMBL" id="AUSU01004383">
    <property type="protein sequence ID" value="EPS65176.1"/>
    <property type="molecule type" value="Genomic_DNA"/>
</dbReference>
<comment type="function">
    <text evidence="4">Transcription factor that specifically binds AT-rich DNA sequences related to the nuclear matrix attachment regions (MARs).</text>
</comment>
<evidence type="ECO:0000313" key="8">
    <source>
        <dbReference type="Proteomes" id="UP000015453"/>
    </source>
</evidence>
<evidence type="ECO:0000256" key="1">
    <source>
        <dbReference type="ARBA" id="ARBA00023015"/>
    </source>
</evidence>
<sequence>MFSGAGTTMAPHVIRINAGEDIKRRIVSVLHGRRAVVLLSAIGSISAASIRSSSSTGSVTYEGHFDMVNLSGSYINDPADGLSGGLNVTFAGSDGRLIGGPVDGLLIAATPVQVIVGVLVPSSSSSAKPKAKDNYSSEGGFTESQNLAPWQS</sequence>
<dbReference type="PANTHER" id="PTHR31500">
    <property type="entry name" value="AT-HOOK MOTIF NUCLEAR-LOCALIZED PROTEIN 9"/>
    <property type="match status" value="1"/>
</dbReference>
<evidence type="ECO:0000256" key="4">
    <source>
        <dbReference type="RuleBase" id="RU367031"/>
    </source>
</evidence>